<evidence type="ECO:0000256" key="2">
    <source>
        <dbReference type="ARBA" id="ARBA00022670"/>
    </source>
</evidence>
<dbReference type="HOGENOM" id="CLU_047024_0_0_1"/>
<dbReference type="Pfam" id="PF05577">
    <property type="entry name" value="Peptidase_S28"/>
    <property type="match status" value="1"/>
</dbReference>
<name>W9WKL5_9EURO</name>
<feature type="signal peptide" evidence="6">
    <location>
        <begin position="1"/>
        <end position="20"/>
    </location>
</feature>
<dbReference type="GeneID" id="19181007"/>
<dbReference type="GO" id="GO:0070008">
    <property type="term" value="F:serine-type exopeptidase activity"/>
    <property type="evidence" value="ECO:0007669"/>
    <property type="project" value="InterPro"/>
</dbReference>
<dbReference type="GO" id="GO:0006508">
    <property type="term" value="P:proteolysis"/>
    <property type="evidence" value="ECO:0007669"/>
    <property type="project" value="UniProtKB-KW"/>
</dbReference>
<keyword evidence="2" id="KW-0645">Protease</keyword>
<dbReference type="eggNOG" id="KOG2183">
    <property type="taxonomic scope" value="Eukaryota"/>
</dbReference>
<evidence type="ECO:0000313" key="7">
    <source>
        <dbReference type="EMBL" id="EXJ58999.1"/>
    </source>
</evidence>
<dbReference type="InterPro" id="IPR008758">
    <property type="entry name" value="Peptidase_S28"/>
</dbReference>
<evidence type="ECO:0000256" key="1">
    <source>
        <dbReference type="ARBA" id="ARBA00011079"/>
    </source>
</evidence>
<dbReference type="AlphaFoldDB" id="W9WKL5"/>
<dbReference type="Gene3D" id="1.20.120.980">
    <property type="entry name" value="Serine carboxypeptidase S28, SKS domain"/>
    <property type="match status" value="1"/>
</dbReference>
<reference evidence="7 8" key="1">
    <citation type="submission" date="2013-03" db="EMBL/GenBank/DDBJ databases">
        <title>The Genome Sequence of Cladophialophora yegresii CBS 114405.</title>
        <authorList>
            <consortium name="The Broad Institute Genomics Platform"/>
            <person name="Cuomo C."/>
            <person name="de Hoog S."/>
            <person name="Gorbushina A."/>
            <person name="Walker B."/>
            <person name="Young S.K."/>
            <person name="Zeng Q."/>
            <person name="Gargeya S."/>
            <person name="Fitzgerald M."/>
            <person name="Haas B."/>
            <person name="Abouelleil A."/>
            <person name="Allen A.W."/>
            <person name="Alvarado L."/>
            <person name="Arachchi H.M."/>
            <person name="Berlin A.M."/>
            <person name="Chapman S.B."/>
            <person name="Gainer-Dewar J."/>
            <person name="Goldberg J."/>
            <person name="Griggs A."/>
            <person name="Gujja S."/>
            <person name="Hansen M."/>
            <person name="Howarth C."/>
            <person name="Imamovic A."/>
            <person name="Ireland A."/>
            <person name="Larimer J."/>
            <person name="McCowan C."/>
            <person name="Murphy C."/>
            <person name="Pearson M."/>
            <person name="Poon T.W."/>
            <person name="Priest M."/>
            <person name="Roberts A."/>
            <person name="Saif S."/>
            <person name="Shea T."/>
            <person name="Sisk P."/>
            <person name="Sykes S."/>
            <person name="Wortman J."/>
            <person name="Nusbaum C."/>
            <person name="Birren B."/>
        </authorList>
    </citation>
    <scope>NUCLEOTIDE SEQUENCE [LARGE SCALE GENOMIC DNA]</scope>
    <source>
        <strain evidence="7 8">CBS 114405</strain>
    </source>
</reference>
<keyword evidence="5" id="KW-0325">Glycoprotein</keyword>
<dbReference type="EMBL" id="AMGW01000004">
    <property type="protein sequence ID" value="EXJ58999.1"/>
    <property type="molecule type" value="Genomic_DNA"/>
</dbReference>
<dbReference type="VEuPathDB" id="FungiDB:A1O7_06430"/>
<protein>
    <submittedName>
        <fullName evidence="7">Uncharacterized protein</fullName>
    </submittedName>
</protein>
<dbReference type="PANTHER" id="PTHR11010:SF38">
    <property type="entry name" value="LYSOSOMAL PRO-X CARBOXYPEPTIDASE"/>
    <property type="match status" value="1"/>
</dbReference>
<keyword evidence="8" id="KW-1185">Reference proteome</keyword>
<evidence type="ECO:0000256" key="3">
    <source>
        <dbReference type="ARBA" id="ARBA00022729"/>
    </source>
</evidence>
<dbReference type="InterPro" id="IPR042269">
    <property type="entry name" value="Ser_carbopepase_S28_SKS"/>
</dbReference>
<feature type="chain" id="PRO_5004932104" evidence="6">
    <location>
        <begin position="21"/>
        <end position="499"/>
    </location>
</feature>
<evidence type="ECO:0000313" key="8">
    <source>
        <dbReference type="Proteomes" id="UP000019473"/>
    </source>
</evidence>
<evidence type="ECO:0000256" key="5">
    <source>
        <dbReference type="ARBA" id="ARBA00023180"/>
    </source>
</evidence>
<proteinExistence type="inferred from homology"/>
<dbReference type="Proteomes" id="UP000019473">
    <property type="component" value="Unassembled WGS sequence"/>
</dbReference>
<keyword evidence="4" id="KW-0378">Hydrolase</keyword>
<dbReference type="RefSeq" id="XP_007758622.1">
    <property type="nucleotide sequence ID" value="XM_007760432.1"/>
</dbReference>
<gene>
    <name evidence="7" type="ORF">A1O7_06430</name>
</gene>
<dbReference type="STRING" id="1182544.W9WKL5"/>
<evidence type="ECO:0000256" key="4">
    <source>
        <dbReference type="ARBA" id="ARBA00022801"/>
    </source>
</evidence>
<dbReference type="GO" id="GO:0008239">
    <property type="term" value="F:dipeptidyl-peptidase activity"/>
    <property type="evidence" value="ECO:0007669"/>
    <property type="project" value="TreeGrafter"/>
</dbReference>
<comment type="similarity">
    <text evidence="1">Belongs to the peptidase S28 family.</text>
</comment>
<accession>W9WKL5</accession>
<dbReference type="PANTHER" id="PTHR11010">
    <property type="entry name" value="PROTEASE S28 PRO-X CARBOXYPEPTIDASE-RELATED"/>
    <property type="match status" value="1"/>
</dbReference>
<dbReference type="SUPFAM" id="SSF53474">
    <property type="entry name" value="alpha/beta-Hydrolases"/>
    <property type="match status" value="1"/>
</dbReference>
<organism evidence="7 8">
    <name type="scientific">Cladophialophora yegresii CBS 114405</name>
    <dbReference type="NCBI Taxonomy" id="1182544"/>
    <lineage>
        <taxon>Eukaryota</taxon>
        <taxon>Fungi</taxon>
        <taxon>Dikarya</taxon>
        <taxon>Ascomycota</taxon>
        <taxon>Pezizomycotina</taxon>
        <taxon>Eurotiomycetes</taxon>
        <taxon>Chaetothyriomycetidae</taxon>
        <taxon>Chaetothyriales</taxon>
        <taxon>Herpotrichiellaceae</taxon>
        <taxon>Cladophialophora</taxon>
    </lineage>
</organism>
<keyword evidence="3 6" id="KW-0732">Signal</keyword>
<dbReference type="InterPro" id="IPR029058">
    <property type="entry name" value="AB_hydrolase_fold"/>
</dbReference>
<dbReference type="Gene3D" id="3.40.50.1820">
    <property type="entry name" value="alpha/beta hydrolase"/>
    <property type="match status" value="1"/>
</dbReference>
<dbReference type="OrthoDB" id="1735038at2759"/>
<sequence>MLKAITKALCLLYCCSPVSAASIPKVNIPPESAIQAAAKIPTGQKLCSTKFFPQPVHHDKFNGDWTDKNTTFLQQYQVIDKFYKPGGPILFYQSPEDAYSCVEYQAVYTYAEELGALAVGLEHRYFGASCPYGLNYSLAATWETSKMDAMTLDNVLSDGVAFLTWLTAGANPIAKGAKVIAFGASYGGSLAAMYRTHYPEIVFGSVASSPLIEGAITDPKDPLVYGFANWANMVYNDLSAEAAHKIKTSIADVRNRVATGKFDGIQEQLKLCNPVNSTSQAEVVSRYLLSAYIHAAQYNAANTAFPMDSVINATLLATTTFDILGAAIPWELHVQGATCATLTAPGEEKSTRNPFDYAICTYVPYSRNVYATAQTIFGPHLPDTSAKNINQARCKKMWGIDAIDGGLRRQKQMKLDKTTLQKTTHLLISEGMYDPGSAVGFGLVGWQPSADRNASRVFFISQGSHGAEAFRPNATDPEAVVEARKFEVNSIKEWLGMSS</sequence>
<comment type="caution">
    <text evidence="7">The sequence shown here is derived from an EMBL/GenBank/DDBJ whole genome shotgun (WGS) entry which is preliminary data.</text>
</comment>
<evidence type="ECO:0000256" key="6">
    <source>
        <dbReference type="SAM" id="SignalP"/>
    </source>
</evidence>